<evidence type="ECO:0000313" key="7">
    <source>
        <dbReference type="Proteomes" id="UP000075885"/>
    </source>
</evidence>
<feature type="domain" description="RRM" evidence="5">
    <location>
        <begin position="101"/>
        <end position="174"/>
    </location>
</feature>
<dbReference type="GO" id="GO:0003723">
    <property type="term" value="F:RNA binding"/>
    <property type="evidence" value="ECO:0007669"/>
    <property type="project" value="UniProtKB-UniRule"/>
</dbReference>
<keyword evidence="2 3" id="KW-0694">RNA-binding</keyword>
<feature type="region of interest" description="Disordered" evidence="4">
    <location>
        <begin position="196"/>
        <end position="236"/>
    </location>
</feature>
<dbReference type="Pfam" id="PF00076">
    <property type="entry name" value="RRM_1"/>
    <property type="match status" value="1"/>
</dbReference>
<evidence type="ECO:0000256" key="1">
    <source>
        <dbReference type="ARBA" id="ARBA00022737"/>
    </source>
</evidence>
<name>A0A182PFS0_9DIPT</name>
<proteinExistence type="predicted"/>
<evidence type="ECO:0000256" key="2">
    <source>
        <dbReference type="ARBA" id="ARBA00022884"/>
    </source>
</evidence>
<evidence type="ECO:0000256" key="3">
    <source>
        <dbReference type="PROSITE-ProRule" id="PRU00176"/>
    </source>
</evidence>
<dbReference type="SUPFAM" id="SSF54928">
    <property type="entry name" value="RNA-binding domain, RBD"/>
    <property type="match status" value="1"/>
</dbReference>
<accession>A0A182PFS0</accession>
<feature type="region of interest" description="Disordered" evidence="4">
    <location>
        <begin position="1"/>
        <end position="81"/>
    </location>
</feature>
<evidence type="ECO:0000259" key="5">
    <source>
        <dbReference type="PROSITE" id="PS50102"/>
    </source>
</evidence>
<keyword evidence="7" id="KW-1185">Reference proteome</keyword>
<protein>
    <recommendedName>
        <fullName evidence="5">RRM domain-containing protein</fullName>
    </recommendedName>
</protein>
<dbReference type="PANTHER" id="PTHR23236">
    <property type="entry name" value="EUKARYOTIC TRANSLATION INITIATION FACTOR 4B/4H"/>
    <property type="match status" value="1"/>
</dbReference>
<dbReference type="Gene3D" id="3.30.70.330">
    <property type="match status" value="1"/>
</dbReference>
<dbReference type="EnsemblMetazoa" id="AEPI005777-RA">
    <property type="protein sequence ID" value="AEPI005777-PA"/>
    <property type="gene ID" value="AEPI005777"/>
</dbReference>
<dbReference type="InterPro" id="IPR035979">
    <property type="entry name" value="RBD_domain_sf"/>
</dbReference>
<keyword evidence="1" id="KW-0677">Repeat</keyword>
<dbReference type="InterPro" id="IPR000504">
    <property type="entry name" value="RRM_dom"/>
</dbReference>
<reference evidence="7" key="1">
    <citation type="submission" date="2013-03" db="EMBL/GenBank/DDBJ databases">
        <title>The Genome Sequence of Anopheles epiroticus epiroticus2.</title>
        <authorList>
            <consortium name="The Broad Institute Genomics Platform"/>
            <person name="Neafsey D.E."/>
            <person name="Howell P."/>
            <person name="Walker B."/>
            <person name="Young S.K."/>
            <person name="Zeng Q."/>
            <person name="Gargeya S."/>
            <person name="Fitzgerald M."/>
            <person name="Haas B."/>
            <person name="Abouelleil A."/>
            <person name="Allen A.W."/>
            <person name="Alvarado L."/>
            <person name="Arachchi H.M."/>
            <person name="Berlin A.M."/>
            <person name="Chapman S.B."/>
            <person name="Gainer-Dewar J."/>
            <person name="Goldberg J."/>
            <person name="Griggs A."/>
            <person name="Gujja S."/>
            <person name="Hansen M."/>
            <person name="Howarth C."/>
            <person name="Imamovic A."/>
            <person name="Ireland A."/>
            <person name="Larimer J."/>
            <person name="McCowan C."/>
            <person name="Murphy C."/>
            <person name="Pearson M."/>
            <person name="Poon T.W."/>
            <person name="Priest M."/>
            <person name="Roberts A."/>
            <person name="Saif S."/>
            <person name="Shea T."/>
            <person name="Sisk P."/>
            <person name="Sykes S."/>
            <person name="Wortman J."/>
            <person name="Nusbaum C."/>
            <person name="Birren B."/>
        </authorList>
    </citation>
    <scope>NUCLEOTIDE SEQUENCE [LARGE SCALE GENOMIC DNA]</scope>
    <source>
        <strain evidence="7">Epiroticus2</strain>
    </source>
</reference>
<dbReference type="STRING" id="199890.A0A182PFS0"/>
<dbReference type="InterPro" id="IPR012677">
    <property type="entry name" value="Nucleotide-bd_a/b_plait_sf"/>
</dbReference>
<organism evidence="6 7">
    <name type="scientific">Anopheles epiroticus</name>
    <dbReference type="NCBI Taxonomy" id="199890"/>
    <lineage>
        <taxon>Eukaryota</taxon>
        <taxon>Metazoa</taxon>
        <taxon>Ecdysozoa</taxon>
        <taxon>Arthropoda</taxon>
        <taxon>Hexapoda</taxon>
        <taxon>Insecta</taxon>
        <taxon>Pterygota</taxon>
        <taxon>Neoptera</taxon>
        <taxon>Endopterygota</taxon>
        <taxon>Diptera</taxon>
        <taxon>Nematocera</taxon>
        <taxon>Culicoidea</taxon>
        <taxon>Culicidae</taxon>
        <taxon>Anophelinae</taxon>
        <taxon>Anopheles</taxon>
    </lineage>
</organism>
<evidence type="ECO:0000256" key="4">
    <source>
        <dbReference type="SAM" id="MobiDB-lite"/>
    </source>
</evidence>
<dbReference type="PANTHER" id="PTHR23236:SF119">
    <property type="entry name" value="NUCLEAR RNA-BINDING PROTEIN SART-3"/>
    <property type="match status" value="1"/>
</dbReference>
<dbReference type="VEuPathDB" id="VectorBase:AEPI005777"/>
<evidence type="ECO:0000313" key="6">
    <source>
        <dbReference type="EnsemblMetazoa" id="AEPI005777-PA"/>
    </source>
</evidence>
<feature type="compositionally biased region" description="Basic and acidic residues" evidence="4">
    <location>
        <begin position="223"/>
        <end position="236"/>
    </location>
</feature>
<sequence>MVKRKALASTPATNGNDSDGSDYEVEWNVKPTPPPPAKVSKAEQFPLPAKVAKQLEKSGRRERKDSSSDDDGDVGTGEGLPTLTSEQIGAILQTIKNNKRFVLIVKNLDFSTSKEEIQQHFDQAGRVKSVRIPKHRSSAFAFVEMVNADGFQKAFLLDGSFLDGRKIRVNLSESGNKKSAQRIQLLEKKNYEIMKLRKKNRKNEKAAEISLIPESPAPYKKVPPPDKYLDKPKPKQ</sequence>
<feature type="compositionally biased region" description="Basic and acidic residues" evidence="4">
    <location>
        <begin position="53"/>
        <end position="67"/>
    </location>
</feature>
<dbReference type="SMART" id="SM00360">
    <property type="entry name" value="RRM"/>
    <property type="match status" value="1"/>
</dbReference>
<dbReference type="AlphaFoldDB" id="A0A182PFS0"/>
<dbReference type="PROSITE" id="PS50102">
    <property type="entry name" value="RRM"/>
    <property type="match status" value="1"/>
</dbReference>
<reference evidence="6" key="2">
    <citation type="submission" date="2020-05" db="UniProtKB">
        <authorList>
            <consortium name="EnsemblMetazoa"/>
        </authorList>
    </citation>
    <scope>IDENTIFICATION</scope>
    <source>
        <strain evidence="6">Epiroticus2</strain>
    </source>
</reference>
<dbReference type="Proteomes" id="UP000075885">
    <property type="component" value="Unassembled WGS sequence"/>
</dbReference>